<accession>A0ABR0BEI7</accession>
<proteinExistence type="predicted"/>
<evidence type="ECO:0000313" key="1">
    <source>
        <dbReference type="EMBL" id="KAK4072793.1"/>
    </source>
</evidence>
<reference evidence="1 2" key="1">
    <citation type="journal article" date="2024" name="Microbiol. Resour. Announc.">
        <title>Genome annotations for the ascomycete fungi Trichoderma harzianum, Trichoderma aggressivum, and Purpureocillium lilacinum.</title>
        <authorList>
            <person name="Beijen E.P.W."/>
            <person name="Ohm R.A."/>
        </authorList>
    </citation>
    <scope>NUCLEOTIDE SEQUENCE [LARGE SCALE GENOMIC DNA]</scope>
    <source>
        <strain evidence="1 2">CBS 150709</strain>
    </source>
</reference>
<gene>
    <name evidence="1" type="ORF">Purlil1_13271</name>
</gene>
<keyword evidence="2" id="KW-1185">Reference proteome</keyword>
<dbReference type="EMBL" id="JAWRVI010000191">
    <property type="protein sequence ID" value="KAK4072793.1"/>
    <property type="molecule type" value="Genomic_DNA"/>
</dbReference>
<dbReference type="Proteomes" id="UP001287286">
    <property type="component" value="Unassembled WGS sequence"/>
</dbReference>
<name>A0ABR0BEI7_PURLI</name>
<comment type="caution">
    <text evidence="1">The sequence shown here is derived from an EMBL/GenBank/DDBJ whole genome shotgun (WGS) entry which is preliminary data.</text>
</comment>
<protein>
    <submittedName>
        <fullName evidence="1">Uncharacterized protein</fullName>
    </submittedName>
</protein>
<sequence>MRGASDNFNQYIEKLGTVVNNARRSHGTSANKHLWDGFDATLEKIEIARTGDHGPYLIKEAEETLGKKGFDIKRQKLGINPISNPPTQWETVDWAATSQAAKAKGIPDVDKLIREFRYEWYKGPRANGDARKHYVGCKAVVDRLVGVTTEDKNLNDTFGSVTSSSSQAHQAIGP</sequence>
<organism evidence="1 2">
    <name type="scientific">Purpureocillium lilacinum</name>
    <name type="common">Paecilomyces lilacinus</name>
    <dbReference type="NCBI Taxonomy" id="33203"/>
    <lineage>
        <taxon>Eukaryota</taxon>
        <taxon>Fungi</taxon>
        <taxon>Dikarya</taxon>
        <taxon>Ascomycota</taxon>
        <taxon>Pezizomycotina</taxon>
        <taxon>Sordariomycetes</taxon>
        <taxon>Hypocreomycetidae</taxon>
        <taxon>Hypocreales</taxon>
        <taxon>Ophiocordycipitaceae</taxon>
        <taxon>Purpureocillium</taxon>
    </lineage>
</organism>
<evidence type="ECO:0000313" key="2">
    <source>
        <dbReference type="Proteomes" id="UP001287286"/>
    </source>
</evidence>